<comment type="cofactor">
    <cofactor evidence="12">
        <name>[4Fe-4S] cluster</name>
        <dbReference type="ChEBI" id="CHEBI:49883"/>
    </cofactor>
    <text evidence="12">Binds 2 [4Fe-4S] clusters. One cluster is coordinated with 3 cysteines and an exchangeable S-adenosyl-L-methionine.</text>
</comment>
<keyword evidence="2 12" id="KW-0004">4Fe-4S</keyword>
<dbReference type="GO" id="GO:0051539">
    <property type="term" value="F:4 iron, 4 sulfur cluster binding"/>
    <property type="evidence" value="ECO:0007669"/>
    <property type="project" value="UniProtKB-UniRule"/>
</dbReference>
<dbReference type="EC" id="2.8.4.3" evidence="8 12"/>
<feature type="binding site" evidence="12">
    <location>
        <position position="10"/>
    </location>
    <ligand>
        <name>[4Fe-4S] cluster</name>
        <dbReference type="ChEBI" id="CHEBI:49883"/>
        <label>1</label>
    </ligand>
</feature>
<dbReference type="Pfam" id="PF01938">
    <property type="entry name" value="TRAM"/>
    <property type="match status" value="1"/>
</dbReference>
<keyword evidence="12" id="KW-0819">tRNA processing</keyword>
<dbReference type="InterPro" id="IPR006463">
    <property type="entry name" value="MiaB_methiolase"/>
</dbReference>
<dbReference type="InterPro" id="IPR038135">
    <property type="entry name" value="Methylthiotransferase_N_sf"/>
</dbReference>
<dbReference type="InterPro" id="IPR002792">
    <property type="entry name" value="TRAM_dom"/>
</dbReference>
<evidence type="ECO:0000256" key="2">
    <source>
        <dbReference type="ARBA" id="ARBA00022485"/>
    </source>
</evidence>
<dbReference type="FunFam" id="3.80.30.20:FF:000001">
    <property type="entry name" value="tRNA-2-methylthio-N(6)-dimethylallyladenosine synthase 2"/>
    <property type="match status" value="1"/>
</dbReference>
<keyword evidence="4 12" id="KW-0949">S-adenosyl-L-methionine</keyword>
<dbReference type="PROSITE" id="PS50926">
    <property type="entry name" value="TRAM"/>
    <property type="match status" value="1"/>
</dbReference>
<feature type="binding site" evidence="12">
    <location>
        <position position="80"/>
    </location>
    <ligand>
        <name>[4Fe-4S] cluster</name>
        <dbReference type="ChEBI" id="CHEBI:49883"/>
        <label>1</label>
    </ligand>
</feature>
<evidence type="ECO:0000256" key="9">
    <source>
        <dbReference type="ARBA" id="ARBA00068570"/>
    </source>
</evidence>
<reference evidence="16 17" key="1">
    <citation type="submission" date="2018-05" db="EMBL/GenBank/DDBJ databases">
        <title>A metagenomic window into the 2 km-deep terrestrial subsurface aquifer revealed taxonomically and functionally diverse microbial community comprising novel uncultured bacterial lineages.</title>
        <authorList>
            <person name="Kadnikov V.V."/>
            <person name="Mardanov A.V."/>
            <person name="Beletsky A.V."/>
            <person name="Banks D."/>
            <person name="Pimenov N.V."/>
            <person name="Frank Y.A."/>
            <person name="Karnachuk O.V."/>
            <person name="Ravin N.V."/>
        </authorList>
    </citation>
    <scope>NUCLEOTIDE SEQUENCE [LARGE SCALE GENOMIC DNA]</scope>
    <source>
        <strain evidence="16">BY5</strain>
    </source>
</reference>
<keyword evidence="5 12" id="KW-0479">Metal-binding</keyword>
<keyword evidence="7 12" id="KW-0411">Iron-sulfur</keyword>
<dbReference type="NCBIfam" id="TIGR01574">
    <property type="entry name" value="miaB-methiolase"/>
    <property type="match status" value="1"/>
</dbReference>
<comment type="similarity">
    <text evidence="12">Belongs to the methylthiotransferase family. MiaB subfamily.</text>
</comment>
<dbReference type="AlphaFoldDB" id="A0A367ZGS7"/>
<name>A0A367ZGS7_9BACT</name>
<dbReference type="Proteomes" id="UP000252355">
    <property type="component" value="Unassembled WGS sequence"/>
</dbReference>
<comment type="subunit">
    <text evidence="12">Monomer.</text>
</comment>
<dbReference type="SFLD" id="SFLDF00273">
    <property type="entry name" value="(dimethylallyl)adenosine_tRNA"/>
    <property type="match status" value="1"/>
</dbReference>
<dbReference type="PANTHER" id="PTHR43020">
    <property type="entry name" value="CDK5 REGULATORY SUBUNIT-ASSOCIATED PROTEIN 1"/>
    <property type="match status" value="1"/>
</dbReference>
<sequence>MRYLLTTFGCQMNLADAQRLRGILARLGFEETQAEEEADLILFNTCCVRQHAEQRLLSRVQALTDLKRRNPGLLIGIAGCMAQNHQATLFSLLPLVDLVFGPNDIESLPDLLAQARRGRATGEFATRGGFTGEEADGIILDRPFSAFVNIIRGCTNFCSYCIVPTVRGPEVSRPPDEVISFVADLVARGVIEITLLGQNVNAYGRDLGLTEGFVALLERLQGVPGLRWIRFLTSHPRDFTPAAVDRLARLDKVCEQFHLPVQAGSDRILALMNRGYTRDRYLDLVRRVRAAIPGACVTTDLICGFPSETEAEFEETLALVREVRFESAYMYYFSPRPGTRAASLPGLLPEEERKHRLARLIELQNRISWEESQKLVGRTLPVLFEGHSERTPGHLLGKTRTGRAVDCAAPPTLIGTIHPVRIDRARAWTLSGTLVPPA</sequence>
<dbReference type="Pfam" id="PF00919">
    <property type="entry name" value="UPF0004"/>
    <property type="match status" value="1"/>
</dbReference>
<evidence type="ECO:0000256" key="8">
    <source>
        <dbReference type="ARBA" id="ARBA00033765"/>
    </source>
</evidence>
<evidence type="ECO:0000256" key="6">
    <source>
        <dbReference type="ARBA" id="ARBA00023004"/>
    </source>
</evidence>
<evidence type="ECO:0000313" key="16">
    <source>
        <dbReference type="EMBL" id="RCK77276.1"/>
    </source>
</evidence>
<dbReference type="GO" id="GO:0005829">
    <property type="term" value="C:cytosol"/>
    <property type="evidence" value="ECO:0007669"/>
    <property type="project" value="TreeGrafter"/>
</dbReference>
<feature type="domain" description="Radical SAM core" evidence="15">
    <location>
        <begin position="140"/>
        <end position="371"/>
    </location>
</feature>
<dbReference type="GO" id="GO:0035597">
    <property type="term" value="F:tRNA-2-methylthio-N(6)-dimethylallyladenosine(37) synthase activity"/>
    <property type="evidence" value="ECO:0007669"/>
    <property type="project" value="UniProtKB-EC"/>
</dbReference>
<dbReference type="SFLD" id="SFLDG01082">
    <property type="entry name" value="B12-binding_domain_containing"/>
    <property type="match status" value="1"/>
</dbReference>
<accession>A0A367ZGS7</accession>
<gene>
    <name evidence="12" type="primary">miaB</name>
    <name evidence="16" type="ORF">OZSIB_3087</name>
</gene>
<dbReference type="Gene3D" id="3.80.30.20">
    <property type="entry name" value="tm_1862 like domain"/>
    <property type="match status" value="1"/>
</dbReference>
<keyword evidence="3 12" id="KW-0808">Transferase</keyword>
<dbReference type="NCBIfam" id="TIGR00089">
    <property type="entry name" value="MiaB/RimO family radical SAM methylthiotransferase"/>
    <property type="match status" value="1"/>
</dbReference>
<dbReference type="InterPro" id="IPR020612">
    <property type="entry name" value="Methylthiotransferase_CS"/>
</dbReference>
<evidence type="ECO:0000256" key="1">
    <source>
        <dbReference type="ARBA" id="ARBA00003234"/>
    </source>
</evidence>
<keyword evidence="6 12" id="KW-0408">Iron</keyword>
<dbReference type="SFLD" id="SFLDS00029">
    <property type="entry name" value="Radical_SAM"/>
    <property type="match status" value="1"/>
</dbReference>
<feature type="binding site" evidence="12">
    <location>
        <position position="46"/>
    </location>
    <ligand>
        <name>[4Fe-4S] cluster</name>
        <dbReference type="ChEBI" id="CHEBI:49883"/>
        <label>1</label>
    </ligand>
</feature>
<keyword evidence="12" id="KW-0963">Cytoplasm</keyword>
<comment type="caution">
    <text evidence="16">The sequence shown here is derived from an EMBL/GenBank/DDBJ whole genome shotgun (WGS) entry which is preliminary data.</text>
</comment>
<dbReference type="GO" id="GO:0046872">
    <property type="term" value="F:metal ion binding"/>
    <property type="evidence" value="ECO:0007669"/>
    <property type="project" value="UniProtKB-KW"/>
</dbReference>
<organism evidence="16 17">
    <name type="scientific">Candidatus Ozemobacter sibiricus</name>
    <dbReference type="NCBI Taxonomy" id="2268124"/>
    <lineage>
        <taxon>Bacteria</taxon>
        <taxon>Candidatus Ozemobacteria</taxon>
        <taxon>Candidatus Ozemobacterales</taxon>
        <taxon>Candidatus Ozemobacteraceae</taxon>
        <taxon>Candidatus Ozemobacter</taxon>
    </lineage>
</organism>
<dbReference type="PROSITE" id="PS51449">
    <property type="entry name" value="MTTASE_N"/>
    <property type="match status" value="1"/>
</dbReference>
<proteinExistence type="inferred from homology"/>
<dbReference type="HAMAP" id="MF_01864">
    <property type="entry name" value="tRNA_metthiotr_MiaB"/>
    <property type="match status" value="1"/>
</dbReference>
<evidence type="ECO:0000259" key="14">
    <source>
        <dbReference type="PROSITE" id="PS51449"/>
    </source>
</evidence>
<dbReference type="EMBL" id="QOQW01000034">
    <property type="protein sequence ID" value="RCK77276.1"/>
    <property type="molecule type" value="Genomic_DNA"/>
</dbReference>
<evidence type="ECO:0000256" key="11">
    <source>
        <dbReference type="ARBA" id="ARBA00081141"/>
    </source>
</evidence>
<dbReference type="SUPFAM" id="SSF102114">
    <property type="entry name" value="Radical SAM enzymes"/>
    <property type="match status" value="1"/>
</dbReference>
<dbReference type="SFLD" id="SFLDG01061">
    <property type="entry name" value="methylthiotransferase"/>
    <property type="match status" value="1"/>
</dbReference>
<dbReference type="InterPro" id="IPR023404">
    <property type="entry name" value="rSAM_horseshoe"/>
</dbReference>
<evidence type="ECO:0000256" key="3">
    <source>
        <dbReference type="ARBA" id="ARBA00022679"/>
    </source>
</evidence>
<dbReference type="PANTHER" id="PTHR43020:SF2">
    <property type="entry name" value="MITOCHONDRIAL TRNA METHYLTHIOTRANSFERASE CDK5RAP1"/>
    <property type="match status" value="1"/>
</dbReference>
<comment type="catalytic activity">
    <reaction evidence="12">
        <text>N(6)-dimethylallyladenosine(37) in tRNA + (sulfur carrier)-SH + AH2 + 2 S-adenosyl-L-methionine = 2-methylsulfanyl-N(6)-dimethylallyladenosine(37) in tRNA + (sulfur carrier)-H + 5'-deoxyadenosine + L-methionine + A + S-adenosyl-L-homocysteine + 2 H(+)</text>
        <dbReference type="Rhea" id="RHEA:37067"/>
        <dbReference type="Rhea" id="RHEA-COMP:10375"/>
        <dbReference type="Rhea" id="RHEA-COMP:10376"/>
        <dbReference type="Rhea" id="RHEA-COMP:14737"/>
        <dbReference type="Rhea" id="RHEA-COMP:14739"/>
        <dbReference type="ChEBI" id="CHEBI:13193"/>
        <dbReference type="ChEBI" id="CHEBI:15378"/>
        <dbReference type="ChEBI" id="CHEBI:17319"/>
        <dbReference type="ChEBI" id="CHEBI:17499"/>
        <dbReference type="ChEBI" id="CHEBI:29917"/>
        <dbReference type="ChEBI" id="CHEBI:57844"/>
        <dbReference type="ChEBI" id="CHEBI:57856"/>
        <dbReference type="ChEBI" id="CHEBI:59789"/>
        <dbReference type="ChEBI" id="CHEBI:64428"/>
        <dbReference type="ChEBI" id="CHEBI:74415"/>
        <dbReference type="ChEBI" id="CHEBI:74417"/>
        <dbReference type="EC" id="2.8.4.3"/>
    </reaction>
</comment>
<evidence type="ECO:0000256" key="4">
    <source>
        <dbReference type="ARBA" id="ARBA00022691"/>
    </source>
</evidence>
<comment type="function">
    <text evidence="1 12">Catalyzes the methylthiolation of N6-(dimethylallyl)adenosine (i(6)A), leading to the formation of 2-methylthio-N6-(dimethylallyl)adenosine (ms(2)i(6)A) at position 37 in tRNAs that read codons beginning with uridine.</text>
</comment>
<feature type="binding site" evidence="12">
    <location>
        <position position="161"/>
    </location>
    <ligand>
        <name>[4Fe-4S] cluster</name>
        <dbReference type="ChEBI" id="CHEBI:49883"/>
        <label>2</label>
        <note>4Fe-4S-S-AdoMet</note>
    </ligand>
</feature>
<dbReference type="InterPro" id="IPR005839">
    <property type="entry name" value="Methylthiotransferase"/>
</dbReference>
<feature type="domain" description="MTTase N-terminal" evidence="14">
    <location>
        <begin position="1"/>
        <end position="117"/>
    </location>
</feature>
<dbReference type="InterPro" id="IPR007197">
    <property type="entry name" value="rSAM"/>
</dbReference>
<evidence type="ECO:0000256" key="10">
    <source>
        <dbReference type="ARBA" id="ARBA00080698"/>
    </source>
</evidence>
<dbReference type="SMART" id="SM00729">
    <property type="entry name" value="Elp3"/>
    <property type="match status" value="1"/>
</dbReference>
<dbReference type="InterPro" id="IPR058240">
    <property type="entry name" value="rSAM_sf"/>
</dbReference>
<dbReference type="CDD" id="cd01335">
    <property type="entry name" value="Radical_SAM"/>
    <property type="match status" value="1"/>
</dbReference>
<evidence type="ECO:0000313" key="17">
    <source>
        <dbReference type="Proteomes" id="UP000252355"/>
    </source>
</evidence>
<evidence type="ECO:0000259" key="13">
    <source>
        <dbReference type="PROSITE" id="PS50926"/>
    </source>
</evidence>
<dbReference type="PROSITE" id="PS01278">
    <property type="entry name" value="MTTASE_RADICAL"/>
    <property type="match status" value="1"/>
</dbReference>
<dbReference type="PROSITE" id="PS51918">
    <property type="entry name" value="RADICAL_SAM"/>
    <property type="match status" value="1"/>
</dbReference>
<dbReference type="InterPro" id="IPR006638">
    <property type="entry name" value="Elp3/MiaA/NifB-like_rSAM"/>
</dbReference>
<dbReference type="Gene3D" id="3.40.50.12160">
    <property type="entry name" value="Methylthiotransferase, N-terminal domain"/>
    <property type="match status" value="1"/>
</dbReference>
<feature type="binding site" evidence="12">
    <location>
        <position position="158"/>
    </location>
    <ligand>
        <name>[4Fe-4S] cluster</name>
        <dbReference type="ChEBI" id="CHEBI:49883"/>
        <label>2</label>
        <note>4Fe-4S-S-AdoMet</note>
    </ligand>
</feature>
<dbReference type="InterPro" id="IPR013848">
    <property type="entry name" value="Methylthiotransferase_N"/>
</dbReference>
<feature type="binding site" evidence="12">
    <location>
        <position position="154"/>
    </location>
    <ligand>
        <name>[4Fe-4S] cluster</name>
        <dbReference type="ChEBI" id="CHEBI:49883"/>
        <label>2</label>
        <note>4Fe-4S-S-AdoMet</note>
    </ligand>
</feature>
<comment type="subcellular location">
    <subcellularLocation>
        <location evidence="12">Cytoplasm</location>
    </subcellularLocation>
</comment>
<feature type="domain" description="TRAM" evidence="13">
    <location>
        <begin position="373"/>
        <end position="436"/>
    </location>
</feature>
<dbReference type="Pfam" id="PF04055">
    <property type="entry name" value="Radical_SAM"/>
    <property type="match status" value="1"/>
</dbReference>
<protein>
    <recommendedName>
        <fullName evidence="9 12">tRNA-2-methylthio-N(6)-dimethylallyladenosine synthase</fullName>
        <ecNumber evidence="8 12">2.8.4.3</ecNumber>
    </recommendedName>
    <alternativeName>
        <fullName evidence="11 12">(Dimethylallyl)adenosine tRNA methylthiotransferase MiaB</fullName>
    </alternativeName>
    <alternativeName>
        <fullName evidence="10 12">tRNA-i(6)A37 methylthiotransferase</fullName>
    </alternativeName>
</protein>
<evidence type="ECO:0000256" key="5">
    <source>
        <dbReference type="ARBA" id="ARBA00022723"/>
    </source>
</evidence>
<evidence type="ECO:0000256" key="12">
    <source>
        <dbReference type="HAMAP-Rule" id="MF_01864"/>
    </source>
</evidence>
<evidence type="ECO:0000259" key="15">
    <source>
        <dbReference type="PROSITE" id="PS51918"/>
    </source>
</evidence>
<evidence type="ECO:0000256" key="7">
    <source>
        <dbReference type="ARBA" id="ARBA00023014"/>
    </source>
</evidence>
<dbReference type="FunFam" id="3.40.50.12160:FF:000003">
    <property type="entry name" value="CDK5 regulatory subunit-associated protein 1"/>
    <property type="match status" value="1"/>
</dbReference>